<protein>
    <submittedName>
        <fullName evidence="4">Response regulator</fullName>
    </submittedName>
</protein>
<accession>A0A7Y8CLW4</accession>
<keyword evidence="1" id="KW-0597">Phosphoprotein</keyword>
<evidence type="ECO:0000256" key="1">
    <source>
        <dbReference type="PROSITE-ProRule" id="PRU00169"/>
    </source>
</evidence>
<dbReference type="SUPFAM" id="SSF109604">
    <property type="entry name" value="HD-domain/PDEase-like"/>
    <property type="match status" value="1"/>
</dbReference>
<evidence type="ECO:0000259" key="2">
    <source>
        <dbReference type="PROSITE" id="PS50110"/>
    </source>
</evidence>
<dbReference type="PROSITE" id="PS51832">
    <property type="entry name" value="HD_GYP"/>
    <property type="match status" value="1"/>
</dbReference>
<name>A0A7Y8CLW4_9PSED</name>
<dbReference type="SMART" id="SM00448">
    <property type="entry name" value="REC"/>
    <property type="match status" value="1"/>
</dbReference>
<dbReference type="Gene3D" id="1.10.3210.10">
    <property type="entry name" value="Hypothetical protein af1432"/>
    <property type="match status" value="1"/>
</dbReference>
<dbReference type="SMART" id="SM00471">
    <property type="entry name" value="HDc"/>
    <property type="match status" value="1"/>
</dbReference>
<dbReference type="PANTHER" id="PTHR45228:SF1">
    <property type="entry name" value="CYCLIC DI-GMP PHOSPHODIESTERASE TM_0186"/>
    <property type="match status" value="1"/>
</dbReference>
<dbReference type="InterPro" id="IPR037522">
    <property type="entry name" value="HD_GYP_dom"/>
</dbReference>
<evidence type="ECO:0000313" key="4">
    <source>
        <dbReference type="EMBL" id="NWC35782.1"/>
    </source>
</evidence>
<evidence type="ECO:0000259" key="3">
    <source>
        <dbReference type="PROSITE" id="PS51832"/>
    </source>
</evidence>
<dbReference type="PROSITE" id="PS50110">
    <property type="entry name" value="RESPONSE_REGULATORY"/>
    <property type="match status" value="1"/>
</dbReference>
<dbReference type="InterPro" id="IPR003607">
    <property type="entry name" value="HD/PDEase_dom"/>
</dbReference>
<dbReference type="CDD" id="cd00077">
    <property type="entry name" value="HDc"/>
    <property type="match status" value="1"/>
</dbReference>
<feature type="domain" description="Response regulatory" evidence="2">
    <location>
        <begin position="10"/>
        <end position="126"/>
    </location>
</feature>
<dbReference type="EMBL" id="JACAQD010000035">
    <property type="protein sequence ID" value="NWC35782.1"/>
    <property type="molecule type" value="Genomic_DNA"/>
</dbReference>
<feature type="modified residue" description="4-aspartylphosphate" evidence="1">
    <location>
        <position position="60"/>
    </location>
</feature>
<dbReference type="InterPro" id="IPR001789">
    <property type="entry name" value="Sig_transdc_resp-reg_receiver"/>
</dbReference>
<dbReference type="GO" id="GO:0000160">
    <property type="term" value="P:phosphorelay signal transduction system"/>
    <property type="evidence" value="ECO:0007669"/>
    <property type="project" value="InterPro"/>
</dbReference>
<dbReference type="PANTHER" id="PTHR45228">
    <property type="entry name" value="CYCLIC DI-GMP PHOSPHODIESTERASE TM_0186-RELATED"/>
    <property type="match status" value="1"/>
</dbReference>
<organism evidence="4 5">
    <name type="scientific">Pseudomonas gingeri</name>
    <dbReference type="NCBI Taxonomy" id="117681"/>
    <lineage>
        <taxon>Bacteria</taxon>
        <taxon>Pseudomonadati</taxon>
        <taxon>Pseudomonadota</taxon>
        <taxon>Gammaproteobacteria</taxon>
        <taxon>Pseudomonadales</taxon>
        <taxon>Pseudomonadaceae</taxon>
        <taxon>Pseudomonas</taxon>
    </lineage>
</organism>
<dbReference type="Pfam" id="PF00072">
    <property type="entry name" value="Response_reg"/>
    <property type="match status" value="1"/>
</dbReference>
<proteinExistence type="predicted"/>
<dbReference type="InterPro" id="IPR052020">
    <property type="entry name" value="Cyclic_di-GMP/3'3'-cGAMP_PDE"/>
</dbReference>
<comment type="caution">
    <text evidence="4">The sequence shown here is derived from an EMBL/GenBank/DDBJ whole genome shotgun (WGS) entry which is preliminary data.</text>
</comment>
<dbReference type="InterPro" id="IPR011006">
    <property type="entry name" value="CheY-like_superfamily"/>
</dbReference>
<feature type="domain" description="HD-GYP" evidence="3">
    <location>
        <begin position="153"/>
        <end position="351"/>
    </location>
</feature>
<gene>
    <name evidence="4" type="ORF">HX876_25770</name>
</gene>
<dbReference type="Pfam" id="PF13487">
    <property type="entry name" value="HD_5"/>
    <property type="match status" value="1"/>
</dbReference>
<dbReference type="Gene3D" id="3.40.50.2300">
    <property type="match status" value="1"/>
</dbReference>
<evidence type="ECO:0000313" key="5">
    <source>
        <dbReference type="Proteomes" id="UP000520592"/>
    </source>
</evidence>
<dbReference type="SUPFAM" id="SSF52172">
    <property type="entry name" value="CheY-like"/>
    <property type="match status" value="1"/>
</dbReference>
<dbReference type="Proteomes" id="UP000520592">
    <property type="component" value="Unassembled WGS sequence"/>
</dbReference>
<dbReference type="GO" id="GO:0008081">
    <property type="term" value="F:phosphoric diester hydrolase activity"/>
    <property type="evidence" value="ECO:0007669"/>
    <property type="project" value="UniProtKB-ARBA"/>
</dbReference>
<sequence>MFSMLNAESEVVIIDDVAVNLHLLESCLRASGLTNIRTFSDSGEGLAWLQIHRWDLLLLDLYMPSPDGFEILERLKQRSRIESPIIIVTALNDPKNRRRGLEMGANDFICKPIDLPEVLLRVRSCLELAQTTRLLRDANADLERKVERRTAQLEAGYQAILKSLGRVAGYADHDAGNHTRRVGDSAALLAKAVGMPRQWCDLIRMAAPMHDMGNVGVATAILQKPGELTVLEREAMQEHSRIGHDLLHDDNGSAITDLAAQIALAHHERWDGSGYPNCLQGEAIPLPARIVAICDVYDALRMTRPYRQAWSVERAREHLCEQAGEHFDPLLVDIFCNMLDEIEQLGGLDRGTE</sequence>
<dbReference type="AlphaFoldDB" id="A0A7Y8CLW4"/>
<reference evidence="4 5" key="1">
    <citation type="submission" date="2020-04" db="EMBL/GenBank/DDBJ databases">
        <title>Molecular characterization of pseudomonads from Agaricus bisporus reveal novel blotch 2 pathogens in Western Europe.</title>
        <authorList>
            <person name="Taparia T."/>
            <person name="Krijger M."/>
            <person name="Haynes E."/>
            <person name="Elpinstone J.G."/>
            <person name="Noble R."/>
            <person name="Van Der Wolf J."/>
        </authorList>
    </citation>
    <scope>NUCLEOTIDE SEQUENCE [LARGE SCALE GENOMIC DNA]</scope>
    <source>
        <strain evidence="4 5">IPO3737</strain>
    </source>
</reference>